<comment type="caution">
    <text evidence="13">The sequence shown here is derived from an EMBL/GenBank/DDBJ whole genome shotgun (WGS) entry which is preliminary data.</text>
</comment>
<comment type="cofactor">
    <cofactor evidence="9">
        <name>[2Fe-2S] cluster</name>
        <dbReference type="ChEBI" id="CHEBI:190135"/>
    </cofactor>
</comment>
<evidence type="ECO:0000256" key="2">
    <source>
        <dbReference type="ARBA" id="ARBA00022630"/>
    </source>
</evidence>
<dbReference type="AlphaFoldDB" id="A0A1Y5HVP0"/>
<evidence type="ECO:0000256" key="4">
    <source>
        <dbReference type="ARBA" id="ARBA00022723"/>
    </source>
</evidence>
<sequence length="405" mass="45230">MPNSSLEKNNNILHAVKGYQAALDHQRDLITTGTDYNEQNGKVANTIASLHPKRLPLVVSEVIEDTASTKTLRFKAEGLVLPPFQAGQYINLFVNIDGTETARPYAISSAPQERDFYDLTIKKVAEGFVSHYLLNEVKVGDHFQSTGPMGTFYHNPLFHGDDLVFLAGGSGIAPARSMILNMIEDNLLQRRAAQKLHLIYASSYERDVIYQDELKQLEQEHDFLTITWLISRPTKNYSGRTGHVSAELLTELLGNNTDKLQDKMFYICGPTSFHDFCAEQLNRLQVKKRRVRIECNGPPKRPETLTGWPQGLIASDKVTITINKADGTQGTFAARVDEPLLNSMERNGFSAENACRSGECSLCRVKVLKGSVFNPAEARLRSTDEAYGWCHSCVAFPTSDIELMI</sequence>
<dbReference type="InterPro" id="IPR050415">
    <property type="entry name" value="MRET"/>
</dbReference>
<accession>A0A1Y5HVP0</accession>
<name>A0A1Y5HVP0_OLEAN</name>
<dbReference type="InterPro" id="IPR008333">
    <property type="entry name" value="Cbr1-like_FAD-bd_dom"/>
</dbReference>
<dbReference type="InterPro" id="IPR001709">
    <property type="entry name" value="Flavoprot_Pyr_Nucl_cyt_Rdtase"/>
</dbReference>
<comment type="similarity">
    <text evidence="10">In the N-terminal section; belongs to the FAD-binding oxidoreductase type 6 family.</text>
</comment>
<dbReference type="PANTHER" id="PTHR47354:SF6">
    <property type="entry name" value="NADH OXIDOREDUCTASE HCR"/>
    <property type="match status" value="1"/>
</dbReference>
<dbReference type="PROSITE" id="PS51085">
    <property type="entry name" value="2FE2S_FER_2"/>
    <property type="match status" value="1"/>
</dbReference>
<dbReference type="GO" id="GO:0016491">
    <property type="term" value="F:oxidoreductase activity"/>
    <property type="evidence" value="ECO:0007669"/>
    <property type="project" value="UniProtKB-KW"/>
</dbReference>
<evidence type="ECO:0000256" key="1">
    <source>
        <dbReference type="ARBA" id="ARBA00001974"/>
    </source>
</evidence>
<evidence type="ECO:0000256" key="7">
    <source>
        <dbReference type="ARBA" id="ARBA00023004"/>
    </source>
</evidence>
<dbReference type="InterPro" id="IPR006058">
    <property type="entry name" value="2Fe2S_fd_BS"/>
</dbReference>
<dbReference type="PROSITE" id="PS00197">
    <property type="entry name" value="2FE2S_FER_1"/>
    <property type="match status" value="1"/>
</dbReference>
<dbReference type="Pfam" id="PF00970">
    <property type="entry name" value="FAD_binding_6"/>
    <property type="match status" value="1"/>
</dbReference>
<evidence type="ECO:0000256" key="5">
    <source>
        <dbReference type="ARBA" id="ARBA00022827"/>
    </source>
</evidence>
<keyword evidence="6" id="KW-0560">Oxidoreductase</keyword>
<keyword evidence="7" id="KW-0408">Iron</keyword>
<dbReference type="InterPro" id="IPR017938">
    <property type="entry name" value="Riboflavin_synthase-like_b-brl"/>
</dbReference>
<dbReference type="PRINTS" id="PR00410">
    <property type="entry name" value="PHEHYDRXLASE"/>
</dbReference>
<dbReference type="SUPFAM" id="SSF52343">
    <property type="entry name" value="Ferredoxin reductase-like, C-terminal NADP-linked domain"/>
    <property type="match status" value="1"/>
</dbReference>
<dbReference type="EMBL" id="MABE01000075">
    <property type="protein sequence ID" value="OUS41379.1"/>
    <property type="molecule type" value="Genomic_DNA"/>
</dbReference>
<dbReference type="Gene3D" id="3.40.50.80">
    <property type="entry name" value="Nucleotide-binding domain of ferredoxin-NADP reductase (FNR) module"/>
    <property type="match status" value="1"/>
</dbReference>
<proteinExistence type="inferred from homology"/>
<dbReference type="SUPFAM" id="SSF63380">
    <property type="entry name" value="Riboflavin synthase domain-like"/>
    <property type="match status" value="1"/>
</dbReference>
<gene>
    <name evidence="13" type="ORF">A9R00_01245</name>
</gene>
<dbReference type="Gene3D" id="3.10.20.30">
    <property type="match status" value="1"/>
</dbReference>
<dbReference type="CDD" id="cd06217">
    <property type="entry name" value="FNR_iron_sulfur_binding_3"/>
    <property type="match status" value="1"/>
</dbReference>
<dbReference type="InterPro" id="IPR036010">
    <property type="entry name" value="2Fe-2S_ferredoxin-like_sf"/>
</dbReference>
<keyword evidence="2" id="KW-0285">Flavoprotein</keyword>
<evidence type="ECO:0000259" key="11">
    <source>
        <dbReference type="PROSITE" id="PS51085"/>
    </source>
</evidence>
<dbReference type="InterPro" id="IPR001041">
    <property type="entry name" value="2Fe-2S_ferredoxin-type"/>
</dbReference>
<dbReference type="PANTHER" id="PTHR47354">
    <property type="entry name" value="NADH OXIDOREDUCTASE HCR"/>
    <property type="match status" value="1"/>
</dbReference>
<dbReference type="InterPro" id="IPR017927">
    <property type="entry name" value="FAD-bd_FR_type"/>
</dbReference>
<dbReference type="InterPro" id="IPR012675">
    <property type="entry name" value="Beta-grasp_dom_sf"/>
</dbReference>
<dbReference type="Pfam" id="PF00175">
    <property type="entry name" value="NAD_binding_1"/>
    <property type="match status" value="1"/>
</dbReference>
<dbReference type="Proteomes" id="UP000227088">
    <property type="component" value="Unassembled WGS sequence"/>
</dbReference>
<keyword evidence="5" id="KW-0274">FAD</keyword>
<dbReference type="PRINTS" id="PR00371">
    <property type="entry name" value="FPNCR"/>
</dbReference>
<keyword evidence="4" id="KW-0479">Metal-binding</keyword>
<evidence type="ECO:0000256" key="9">
    <source>
        <dbReference type="ARBA" id="ARBA00034078"/>
    </source>
</evidence>
<organism evidence="13 14">
    <name type="scientific">Oleispira antarctica</name>
    <dbReference type="NCBI Taxonomy" id="188908"/>
    <lineage>
        <taxon>Bacteria</taxon>
        <taxon>Pseudomonadati</taxon>
        <taxon>Pseudomonadota</taxon>
        <taxon>Gammaproteobacteria</taxon>
        <taxon>Oceanospirillales</taxon>
        <taxon>Oceanospirillaceae</taxon>
        <taxon>Oleispira</taxon>
    </lineage>
</organism>
<evidence type="ECO:0000313" key="14">
    <source>
        <dbReference type="Proteomes" id="UP000227088"/>
    </source>
</evidence>
<evidence type="ECO:0000256" key="3">
    <source>
        <dbReference type="ARBA" id="ARBA00022714"/>
    </source>
</evidence>
<dbReference type="GO" id="GO:0046872">
    <property type="term" value="F:metal ion binding"/>
    <property type="evidence" value="ECO:0007669"/>
    <property type="project" value="UniProtKB-KW"/>
</dbReference>
<dbReference type="Gene3D" id="2.40.30.10">
    <property type="entry name" value="Translation factors"/>
    <property type="match status" value="1"/>
</dbReference>
<feature type="domain" description="2Fe-2S ferredoxin-type" evidence="11">
    <location>
        <begin position="316"/>
        <end position="405"/>
    </location>
</feature>
<dbReference type="InterPro" id="IPR039261">
    <property type="entry name" value="FNR_nucleotide-bd"/>
</dbReference>
<dbReference type="PROSITE" id="PS51384">
    <property type="entry name" value="FAD_FR"/>
    <property type="match status" value="1"/>
</dbReference>
<keyword evidence="8" id="KW-0411">Iron-sulfur</keyword>
<evidence type="ECO:0000313" key="13">
    <source>
        <dbReference type="EMBL" id="OUS41379.1"/>
    </source>
</evidence>
<comment type="cofactor">
    <cofactor evidence="1">
        <name>FAD</name>
        <dbReference type="ChEBI" id="CHEBI:57692"/>
    </cofactor>
</comment>
<evidence type="ECO:0000256" key="8">
    <source>
        <dbReference type="ARBA" id="ARBA00023014"/>
    </source>
</evidence>
<reference evidence="14" key="1">
    <citation type="journal article" date="2017" name="Proc. Natl. Acad. Sci. U.S.A.">
        <title>Simulation of Deepwater Horizon oil plume reveals substrate specialization within a complex community of hydrocarbon degraders.</title>
        <authorList>
            <person name="Hu P."/>
            <person name="Dubinsky E.A."/>
            <person name="Probst A.J."/>
            <person name="Wang J."/>
            <person name="Sieber C.M.K."/>
            <person name="Tom L.M."/>
            <person name="Gardinali P."/>
            <person name="Banfield J.F."/>
            <person name="Atlas R.M."/>
            <person name="Andersen G.L."/>
        </authorList>
    </citation>
    <scope>NUCLEOTIDE SEQUENCE [LARGE SCALE GENOMIC DNA]</scope>
</reference>
<dbReference type="CDD" id="cd00207">
    <property type="entry name" value="fer2"/>
    <property type="match status" value="1"/>
</dbReference>
<dbReference type="InterPro" id="IPR001433">
    <property type="entry name" value="OxRdtase_FAD/NAD-bd"/>
</dbReference>
<evidence type="ECO:0000256" key="6">
    <source>
        <dbReference type="ARBA" id="ARBA00023002"/>
    </source>
</evidence>
<dbReference type="GO" id="GO:0051537">
    <property type="term" value="F:2 iron, 2 sulfur cluster binding"/>
    <property type="evidence" value="ECO:0007669"/>
    <property type="project" value="UniProtKB-KW"/>
</dbReference>
<evidence type="ECO:0000256" key="10">
    <source>
        <dbReference type="ARBA" id="ARBA00061434"/>
    </source>
</evidence>
<dbReference type="SUPFAM" id="SSF54292">
    <property type="entry name" value="2Fe-2S ferredoxin-like"/>
    <property type="match status" value="1"/>
</dbReference>
<keyword evidence="3" id="KW-0001">2Fe-2S</keyword>
<feature type="domain" description="FAD-binding FR-type" evidence="12">
    <location>
        <begin position="52"/>
        <end position="155"/>
    </location>
</feature>
<protein>
    <submittedName>
        <fullName evidence="13">Flavodoxin reductase</fullName>
    </submittedName>
</protein>
<evidence type="ECO:0000259" key="12">
    <source>
        <dbReference type="PROSITE" id="PS51384"/>
    </source>
</evidence>
<dbReference type="Pfam" id="PF00111">
    <property type="entry name" value="Fer2"/>
    <property type="match status" value="1"/>
</dbReference>